<dbReference type="CDD" id="cd11614">
    <property type="entry name" value="SAF_CpaB_FlgA_like"/>
    <property type="match status" value="1"/>
</dbReference>
<keyword evidence="6" id="KW-0969">Cilium</keyword>
<dbReference type="GO" id="GO:0042597">
    <property type="term" value="C:periplasmic space"/>
    <property type="evidence" value="ECO:0007669"/>
    <property type="project" value="UniProtKB-SubCell"/>
</dbReference>
<dbReference type="PANTHER" id="PTHR36307:SF1">
    <property type="entry name" value="FLAGELLA BASAL BODY P-RING FORMATION PROTEIN FLGA"/>
    <property type="match status" value="1"/>
</dbReference>
<feature type="chain" id="PRO_5012334710" evidence="4">
    <location>
        <begin position="25"/>
        <end position="324"/>
    </location>
</feature>
<dbReference type="InterPro" id="IPR017585">
    <property type="entry name" value="SAF_FlgA"/>
</dbReference>
<evidence type="ECO:0000256" key="3">
    <source>
        <dbReference type="ARBA" id="ARBA00022764"/>
    </source>
</evidence>
<protein>
    <submittedName>
        <fullName evidence="6">Flagella basal body P-ring formation protein FlgA</fullName>
    </submittedName>
</protein>
<name>A0A285NH57_9HYPH</name>
<dbReference type="EMBL" id="OBEL01000001">
    <property type="protein sequence ID" value="SNZ08814.1"/>
    <property type="molecule type" value="Genomic_DNA"/>
</dbReference>
<proteinExistence type="predicted"/>
<dbReference type="RefSeq" id="WP_097152938.1">
    <property type="nucleotide sequence ID" value="NZ_OBEL01000001.1"/>
</dbReference>
<keyword evidence="7" id="KW-1185">Reference proteome</keyword>
<evidence type="ECO:0000256" key="4">
    <source>
        <dbReference type="SAM" id="SignalP"/>
    </source>
</evidence>
<dbReference type="Pfam" id="PF13144">
    <property type="entry name" value="ChapFlgA"/>
    <property type="match status" value="1"/>
</dbReference>
<dbReference type="Proteomes" id="UP000219439">
    <property type="component" value="Unassembled WGS sequence"/>
</dbReference>
<dbReference type="OrthoDB" id="5323072at2"/>
<evidence type="ECO:0000313" key="6">
    <source>
        <dbReference type="EMBL" id="SNZ08814.1"/>
    </source>
</evidence>
<dbReference type="GO" id="GO:0044780">
    <property type="term" value="P:bacterial-type flagellum assembly"/>
    <property type="evidence" value="ECO:0007669"/>
    <property type="project" value="InterPro"/>
</dbReference>
<keyword evidence="6" id="KW-0282">Flagellum</keyword>
<evidence type="ECO:0000256" key="1">
    <source>
        <dbReference type="ARBA" id="ARBA00004418"/>
    </source>
</evidence>
<dbReference type="AlphaFoldDB" id="A0A285NH57"/>
<dbReference type="Gene3D" id="3.90.1210.10">
    <property type="entry name" value="Antifreeze-like/N-acetylneuraminic acid synthase C-terminal domain"/>
    <property type="match status" value="1"/>
</dbReference>
<dbReference type="PANTHER" id="PTHR36307">
    <property type="entry name" value="FLAGELLA BASAL BODY P-RING FORMATION PROTEIN FLGA"/>
    <property type="match status" value="1"/>
</dbReference>
<keyword evidence="3" id="KW-0574">Periplasm</keyword>
<feature type="signal peptide" evidence="4">
    <location>
        <begin position="1"/>
        <end position="24"/>
    </location>
</feature>
<gene>
    <name evidence="6" type="ORF">SAMN06265368_1827</name>
</gene>
<dbReference type="SMART" id="SM00858">
    <property type="entry name" value="SAF"/>
    <property type="match status" value="1"/>
</dbReference>
<organism evidence="6 7">
    <name type="scientific">Cohaesibacter gelatinilyticus</name>
    <dbReference type="NCBI Taxonomy" id="372072"/>
    <lineage>
        <taxon>Bacteria</taxon>
        <taxon>Pseudomonadati</taxon>
        <taxon>Pseudomonadota</taxon>
        <taxon>Alphaproteobacteria</taxon>
        <taxon>Hyphomicrobiales</taxon>
        <taxon>Cohaesibacteraceae</taxon>
    </lineage>
</organism>
<sequence>MKLIKFLSISVLAIGLSTSSGWTAAKLRANIEVTGSLVTLNDLFEDAGKSGNRAVFRAPSIGQTGTIRAERVILAARQAGLGAIDQNNVSVVRVHHTSQRVTEQQVTKDLLARLRNQGYVSSSGDVEVILNQSIPDQHAAIDALPAYEIRNLRFDRTSGRFSGRILVGGRQDLRPIRFTGQATETIMVPMTTRALARGEIIAAEDISLTPMPKRRARNADMAQLDQLIGKAARQNIRQGSIATRAMFKIPEIVNRSDIVTILFKAGKLTLTMHGTALSPGAKGDVISVQNDQTNRIIRARIKEPGLVQVDSPQTTLASLKEPQS</sequence>
<dbReference type="Gene3D" id="2.30.30.760">
    <property type="match status" value="1"/>
</dbReference>
<evidence type="ECO:0000259" key="5">
    <source>
        <dbReference type="SMART" id="SM00858"/>
    </source>
</evidence>
<reference evidence="6 7" key="1">
    <citation type="submission" date="2017-09" db="EMBL/GenBank/DDBJ databases">
        <authorList>
            <person name="Ehlers B."/>
            <person name="Leendertz F.H."/>
        </authorList>
    </citation>
    <scope>NUCLEOTIDE SEQUENCE [LARGE SCALE GENOMIC DNA]</scope>
    <source>
        <strain evidence="6 7">DSM 18289</strain>
    </source>
</reference>
<accession>A0A285NH57</accession>
<comment type="subcellular location">
    <subcellularLocation>
        <location evidence="1">Periplasm</location>
    </subcellularLocation>
</comment>
<evidence type="ECO:0000256" key="2">
    <source>
        <dbReference type="ARBA" id="ARBA00022729"/>
    </source>
</evidence>
<dbReference type="InterPro" id="IPR013974">
    <property type="entry name" value="SAF"/>
</dbReference>
<dbReference type="InterPro" id="IPR039246">
    <property type="entry name" value="Flagellar_FlgA"/>
</dbReference>
<dbReference type="NCBIfam" id="TIGR03170">
    <property type="entry name" value="flgA_cterm"/>
    <property type="match status" value="1"/>
</dbReference>
<keyword evidence="2 4" id="KW-0732">Signal</keyword>
<evidence type="ECO:0000313" key="7">
    <source>
        <dbReference type="Proteomes" id="UP000219439"/>
    </source>
</evidence>
<feature type="domain" description="SAF" evidence="5">
    <location>
        <begin position="186"/>
        <end position="248"/>
    </location>
</feature>
<keyword evidence="6" id="KW-0966">Cell projection</keyword>